<dbReference type="SUPFAM" id="SSF46785">
    <property type="entry name" value="Winged helix' DNA-binding domain"/>
    <property type="match status" value="1"/>
</dbReference>
<organism evidence="2 3">
    <name type="scientific">Methanococcus maripaludis</name>
    <name type="common">Methanococcus deltae</name>
    <dbReference type="NCBI Taxonomy" id="39152"/>
    <lineage>
        <taxon>Archaea</taxon>
        <taxon>Methanobacteriati</taxon>
        <taxon>Methanobacteriota</taxon>
        <taxon>Methanomada group</taxon>
        <taxon>Methanococci</taxon>
        <taxon>Methanococcales</taxon>
        <taxon>Methanococcaceae</taxon>
        <taxon>Methanococcus</taxon>
    </lineage>
</organism>
<evidence type="ECO:0000259" key="1">
    <source>
        <dbReference type="Pfam" id="PF03551"/>
    </source>
</evidence>
<dbReference type="InterPro" id="IPR036388">
    <property type="entry name" value="WH-like_DNA-bd_sf"/>
</dbReference>
<proteinExistence type="predicted"/>
<dbReference type="RefSeq" id="WP_181504964.1">
    <property type="nucleotide sequence ID" value="NZ_JACDUO010000001.1"/>
</dbReference>
<dbReference type="Proteomes" id="UP000567099">
    <property type="component" value="Unassembled WGS sequence"/>
</dbReference>
<evidence type="ECO:0000313" key="3">
    <source>
        <dbReference type="Proteomes" id="UP000567099"/>
    </source>
</evidence>
<reference evidence="2 3" key="1">
    <citation type="submission" date="2020-07" db="EMBL/GenBank/DDBJ databases">
        <title>Genomic Encyclopedia of Type Strains, Phase IV (KMG-V): Genome sequencing to study the core and pangenomes of soil and plant-associated prokaryotes.</title>
        <authorList>
            <person name="Whitman W."/>
        </authorList>
    </citation>
    <scope>NUCLEOTIDE SEQUENCE [LARGE SCALE GENOMIC DNA]</scope>
    <source>
        <strain evidence="2 3">C13</strain>
    </source>
</reference>
<name>A0A7J9PR64_METMI</name>
<dbReference type="AlphaFoldDB" id="A0A7J9PR64"/>
<protein>
    <submittedName>
        <fullName evidence="2">DNA-binding HxlR family transcriptional regulator</fullName>
    </submittedName>
</protein>
<gene>
    <name evidence="2" type="ORF">HNP94_000979</name>
</gene>
<dbReference type="InterPro" id="IPR005149">
    <property type="entry name" value="Tscrpt_reg_PadR_N"/>
</dbReference>
<feature type="domain" description="Transcription regulator PadR N-terminal" evidence="1">
    <location>
        <begin position="28"/>
        <end position="80"/>
    </location>
</feature>
<sequence>MLMKLITKRNTKAVLDLIIENDEMYFSELQRALDNVNPGTLNRILKELMDAQILTKRVENENMAMPKTWYRLTDYGKKVIGLYDLEAKLENEAKITNQTNINGKVGKVINVSGDNTTLNIK</sequence>
<evidence type="ECO:0000313" key="2">
    <source>
        <dbReference type="EMBL" id="MBA2863979.1"/>
    </source>
</evidence>
<dbReference type="EMBL" id="JACDUO010000001">
    <property type="protein sequence ID" value="MBA2863979.1"/>
    <property type="molecule type" value="Genomic_DNA"/>
</dbReference>
<dbReference type="Gene3D" id="1.10.10.10">
    <property type="entry name" value="Winged helix-like DNA-binding domain superfamily/Winged helix DNA-binding domain"/>
    <property type="match status" value="1"/>
</dbReference>
<comment type="caution">
    <text evidence="2">The sequence shown here is derived from an EMBL/GenBank/DDBJ whole genome shotgun (WGS) entry which is preliminary data.</text>
</comment>
<accession>A0A7J9PR64</accession>
<keyword evidence="2" id="KW-0238">DNA-binding</keyword>
<dbReference type="GO" id="GO:0003677">
    <property type="term" value="F:DNA binding"/>
    <property type="evidence" value="ECO:0007669"/>
    <property type="project" value="UniProtKB-KW"/>
</dbReference>
<dbReference type="Pfam" id="PF03551">
    <property type="entry name" value="PadR"/>
    <property type="match status" value="1"/>
</dbReference>
<dbReference type="InterPro" id="IPR036390">
    <property type="entry name" value="WH_DNA-bd_sf"/>
</dbReference>